<dbReference type="FunFam" id="3.30.200.20:FF:000035">
    <property type="entry name" value="Serine/threonine protein kinase Stk1"/>
    <property type="match status" value="1"/>
</dbReference>
<accession>A0AAE4CUC3</accession>
<evidence type="ECO:0000256" key="6">
    <source>
        <dbReference type="ARBA" id="ARBA00022840"/>
    </source>
</evidence>
<gene>
    <name evidence="13" type="ORF">J2S44_001879</name>
</gene>
<evidence type="ECO:0000256" key="8">
    <source>
        <dbReference type="ARBA" id="ARBA00048679"/>
    </source>
</evidence>
<evidence type="ECO:0000256" key="2">
    <source>
        <dbReference type="ARBA" id="ARBA00022527"/>
    </source>
</evidence>
<keyword evidence="10" id="KW-0472">Membrane</keyword>
<dbReference type="InterPro" id="IPR008271">
    <property type="entry name" value="Ser/Thr_kinase_AS"/>
</dbReference>
<feature type="domain" description="PASTA" evidence="12">
    <location>
        <begin position="555"/>
        <end position="621"/>
    </location>
</feature>
<evidence type="ECO:0000256" key="3">
    <source>
        <dbReference type="ARBA" id="ARBA00022679"/>
    </source>
</evidence>
<dbReference type="EC" id="2.7.11.1" evidence="1"/>
<reference evidence="13 14" key="1">
    <citation type="submission" date="2023-07" db="EMBL/GenBank/DDBJ databases">
        <title>Sequencing the genomes of 1000 actinobacteria strains.</title>
        <authorList>
            <person name="Klenk H.-P."/>
        </authorList>
    </citation>
    <scope>NUCLEOTIDE SEQUENCE [LARGE SCALE GENOMIC DNA]</scope>
    <source>
        <strain evidence="13 14">DSM 44711</strain>
    </source>
</reference>
<dbReference type="CDD" id="cd14014">
    <property type="entry name" value="STKc_PknB_like"/>
    <property type="match status" value="1"/>
</dbReference>
<dbReference type="GO" id="GO:0045717">
    <property type="term" value="P:negative regulation of fatty acid biosynthetic process"/>
    <property type="evidence" value="ECO:0007669"/>
    <property type="project" value="UniProtKB-ARBA"/>
</dbReference>
<feature type="compositionally biased region" description="Low complexity" evidence="9">
    <location>
        <begin position="355"/>
        <end position="373"/>
    </location>
</feature>
<keyword evidence="2" id="KW-0723">Serine/threonine-protein kinase</keyword>
<comment type="catalytic activity">
    <reaction evidence="7">
        <text>L-threonyl-[protein] + ATP = O-phospho-L-threonyl-[protein] + ADP + H(+)</text>
        <dbReference type="Rhea" id="RHEA:46608"/>
        <dbReference type="Rhea" id="RHEA-COMP:11060"/>
        <dbReference type="Rhea" id="RHEA-COMP:11605"/>
        <dbReference type="ChEBI" id="CHEBI:15378"/>
        <dbReference type="ChEBI" id="CHEBI:30013"/>
        <dbReference type="ChEBI" id="CHEBI:30616"/>
        <dbReference type="ChEBI" id="CHEBI:61977"/>
        <dbReference type="ChEBI" id="CHEBI:456216"/>
        <dbReference type="EC" id="2.7.11.1"/>
    </reaction>
</comment>
<dbReference type="GO" id="GO:0004674">
    <property type="term" value="F:protein serine/threonine kinase activity"/>
    <property type="evidence" value="ECO:0007669"/>
    <property type="project" value="UniProtKB-KW"/>
</dbReference>
<evidence type="ECO:0000259" key="12">
    <source>
        <dbReference type="PROSITE" id="PS51178"/>
    </source>
</evidence>
<keyword evidence="6" id="KW-0067">ATP-binding</keyword>
<proteinExistence type="predicted"/>
<comment type="catalytic activity">
    <reaction evidence="8">
        <text>L-seryl-[protein] + ATP = O-phospho-L-seryl-[protein] + ADP + H(+)</text>
        <dbReference type="Rhea" id="RHEA:17989"/>
        <dbReference type="Rhea" id="RHEA-COMP:9863"/>
        <dbReference type="Rhea" id="RHEA-COMP:11604"/>
        <dbReference type="ChEBI" id="CHEBI:15378"/>
        <dbReference type="ChEBI" id="CHEBI:29999"/>
        <dbReference type="ChEBI" id="CHEBI:30616"/>
        <dbReference type="ChEBI" id="CHEBI:83421"/>
        <dbReference type="ChEBI" id="CHEBI:456216"/>
        <dbReference type="EC" id="2.7.11.1"/>
    </reaction>
</comment>
<dbReference type="FunFam" id="1.10.510.10:FF:000021">
    <property type="entry name" value="Serine/threonine protein kinase"/>
    <property type="match status" value="1"/>
</dbReference>
<evidence type="ECO:0000256" key="9">
    <source>
        <dbReference type="SAM" id="MobiDB-lite"/>
    </source>
</evidence>
<comment type="caution">
    <text evidence="13">The sequence shown here is derived from an EMBL/GenBank/DDBJ whole genome shotgun (WGS) entry which is preliminary data.</text>
</comment>
<dbReference type="Proteomes" id="UP001183629">
    <property type="component" value="Unassembled WGS sequence"/>
</dbReference>
<dbReference type="GO" id="GO:0005524">
    <property type="term" value="F:ATP binding"/>
    <property type="evidence" value="ECO:0007669"/>
    <property type="project" value="UniProtKB-KW"/>
</dbReference>
<evidence type="ECO:0000313" key="13">
    <source>
        <dbReference type="EMBL" id="MDR7321629.1"/>
    </source>
</evidence>
<dbReference type="InterPro" id="IPR005543">
    <property type="entry name" value="PASTA_dom"/>
</dbReference>
<feature type="domain" description="PASTA" evidence="12">
    <location>
        <begin position="423"/>
        <end position="486"/>
    </location>
</feature>
<dbReference type="InterPro" id="IPR000719">
    <property type="entry name" value="Prot_kinase_dom"/>
</dbReference>
<evidence type="ECO:0000256" key="5">
    <source>
        <dbReference type="ARBA" id="ARBA00022777"/>
    </source>
</evidence>
<dbReference type="PROSITE" id="PS51178">
    <property type="entry name" value="PASTA"/>
    <property type="match status" value="4"/>
</dbReference>
<dbReference type="Pfam" id="PF03793">
    <property type="entry name" value="PASTA"/>
    <property type="match status" value="4"/>
</dbReference>
<evidence type="ECO:0000256" key="10">
    <source>
        <dbReference type="SAM" id="Phobius"/>
    </source>
</evidence>
<dbReference type="Gene3D" id="3.30.10.20">
    <property type="match status" value="4"/>
</dbReference>
<sequence>MDTQVADELLGSLVDGRYRIRGRVARGGMATVYTATDERLERTVALKIIHPSQSRDPRFLERFTDEAKTIARLTHPNVVAVYDQGVHRGLPYLVMEYVRGRTLRDILAQRRRLEPGEALTILDQMLAAVAAAHRAGLVHRDVKPENVLVAEPPSGGLMDAVVKVADFGLARAVEASAEDESGGGQLMATVAYVAPELVSEGKADTRTDVYASGIVLFEMLTGRVPYDGDQPIEIAWAHVDNDVPAPSSLVPGLPASVDALVRSATRRDPAARPSDAGRLLTAVQAVRDELGSTPAAPPAVPPAAASHRAAEAATARMRPITDPTQVVTQVQQPVTDDRPSWSRLPGQPERARPQTYSAGSYASTGGTYSSGAPGASGGNAYGTPRRPAPVDNQRTRIALIAGALVVLTVLLVGGWWLGFGRYTSVPAATNLTQADAQTTLTQAGFVVQIGEGRYDAAVPKDSVVAQEPPSGSRLTKGSVVTLILSLGPERFTVPDVVGKDFAVAKLELENRGLAVERGPDKFDNAIPEGFVVAIEPKENAEVKPGDRVTVTVSKGRAPITVPSLIGKNVNQARSELAALGLNLLEERKDDPNRARDEVIAQDPADGTGVEEGADIRVTVSNGPPQLTLPRVVDQPCPAAKAQLEALGLRVRTDVNPNATVRFQNPGENTPVDPNTEVVLTCF</sequence>
<feature type="region of interest" description="Disordered" evidence="9">
    <location>
        <begin position="291"/>
        <end position="387"/>
    </location>
</feature>
<dbReference type="Gene3D" id="3.30.200.20">
    <property type="entry name" value="Phosphorylase Kinase, domain 1"/>
    <property type="match status" value="1"/>
</dbReference>
<feature type="domain" description="PASTA" evidence="12">
    <location>
        <begin position="487"/>
        <end position="554"/>
    </location>
</feature>
<dbReference type="PROSITE" id="PS00108">
    <property type="entry name" value="PROTEIN_KINASE_ST"/>
    <property type="match status" value="1"/>
</dbReference>
<name>A0AAE4CUC3_9ACTN</name>
<evidence type="ECO:0000256" key="4">
    <source>
        <dbReference type="ARBA" id="ARBA00022741"/>
    </source>
</evidence>
<protein>
    <recommendedName>
        <fullName evidence="1">non-specific serine/threonine protein kinase</fullName>
        <ecNumber evidence="1">2.7.11.1</ecNumber>
    </recommendedName>
</protein>
<dbReference type="PANTHER" id="PTHR43289:SF34">
    <property type="entry name" value="SERINE_THREONINE-PROTEIN KINASE YBDM-RELATED"/>
    <property type="match status" value="1"/>
</dbReference>
<feature type="compositionally biased region" description="Low complexity" evidence="9">
    <location>
        <begin position="302"/>
        <end position="334"/>
    </location>
</feature>
<dbReference type="NCBIfam" id="NF033483">
    <property type="entry name" value="PknB_PASTA_kin"/>
    <property type="match status" value="1"/>
</dbReference>
<dbReference type="PROSITE" id="PS50011">
    <property type="entry name" value="PROTEIN_KINASE_DOM"/>
    <property type="match status" value="1"/>
</dbReference>
<feature type="domain" description="PASTA" evidence="12">
    <location>
        <begin position="622"/>
        <end position="682"/>
    </location>
</feature>
<evidence type="ECO:0000313" key="14">
    <source>
        <dbReference type="Proteomes" id="UP001183629"/>
    </source>
</evidence>
<evidence type="ECO:0000259" key="11">
    <source>
        <dbReference type="PROSITE" id="PS50011"/>
    </source>
</evidence>
<dbReference type="CDD" id="cd06577">
    <property type="entry name" value="PASTA_pknB"/>
    <property type="match status" value="4"/>
</dbReference>
<dbReference type="Gene3D" id="1.10.510.10">
    <property type="entry name" value="Transferase(Phosphotransferase) domain 1"/>
    <property type="match status" value="1"/>
</dbReference>
<dbReference type="Pfam" id="PF00069">
    <property type="entry name" value="Pkinase"/>
    <property type="match status" value="1"/>
</dbReference>
<keyword evidence="14" id="KW-1185">Reference proteome</keyword>
<feature type="transmembrane region" description="Helical" evidence="10">
    <location>
        <begin position="397"/>
        <end position="417"/>
    </location>
</feature>
<feature type="domain" description="Protein kinase" evidence="11">
    <location>
        <begin position="18"/>
        <end position="286"/>
    </location>
</feature>
<evidence type="ECO:0000256" key="1">
    <source>
        <dbReference type="ARBA" id="ARBA00012513"/>
    </source>
</evidence>
<dbReference type="EMBL" id="JAVDYC010000001">
    <property type="protein sequence ID" value="MDR7321629.1"/>
    <property type="molecule type" value="Genomic_DNA"/>
</dbReference>
<dbReference type="InterPro" id="IPR011009">
    <property type="entry name" value="Kinase-like_dom_sf"/>
</dbReference>
<evidence type="ECO:0000256" key="7">
    <source>
        <dbReference type="ARBA" id="ARBA00047899"/>
    </source>
</evidence>
<dbReference type="AlphaFoldDB" id="A0AAE4CUC3"/>
<organism evidence="13 14">
    <name type="scientific">Catenuloplanes niger</name>
    <dbReference type="NCBI Taxonomy" id="587534"/>
    <lineage>
        <taxon>Bacteria</taxon>
        <taxon>Bacillati</taxon>
        <taxon>Actinomycetota</taxon>
        <taxon>Actinomycetes</taxon>
        <taxon>Micromonosporales</taxon>
        <taxon>Micromonosporaceae</taxon>
        <taxon>Catenuloplanes</taxon>
    </lineage>
</organism>
<dbReference type="SUPFAM" id="SSF56112">
    <property type="entry name" value="Protein kinase-like (PK-like)"/>
    <property type="match status" value="1"/>
</dbReference>
<keyword evidence="5 13" id="KW-0418">Kinase</keyword>
<keyword evidence="4" id="KW-0547">Nucleotide-binding</keyword>
<dbReference type="SMART" id="SM00220">
    <property type="entry name" value="S_TKc"/>
    <property type="match status" value="1"/>
</dbReference>
<dbReference type="PANTHER" id="PTHR43289">
    <property type="entry name" value="MITOGEN-ACTIVATED PROTEIN KINASE KINASE KINASE 20-RELATED"/>
    <property type="match status" value="1"/>
</dbReference>
<dbReference type="RefSeq" id="WP_310410745.1">
    <property type="nucleotide sequence ID" value="NZ_JAVDYC010000001.1"/>
</dbReference>
<keyword evidence="10" id="KW-0812">Transmembrane</keyword>
<dbReference type="SMART" id="SM00740">
    <property type="entry name" value="PASTA"/>
    <property type="match status" value="4"/>
</dbReference>
<keyword evidence="10" id="KW-1133">Transmembrane helix</keyword>
<keyword evidence="3 13" id="KW-0808">Transferase</keyword>